<dbReference type="InterPro" id="IPR006675">
    <property type="entry name" value="HDIG_dom"/>
</dbReference>
<dbReference type="InterPro" id="IPR006674">
    <property type="entry name" value="HD_domain"/>
</dbReference>
<evidence type="ECO:0000259" key="3">
    <source>
        <dbReference type="PROSITE" id="PS51831"/>
    </source>
</evidence>
<keyword evidence="6" id="KW-1185">Reference proteome</keyword>
<protein>
    <submittedName>
        <fullName evidence="5">HD-GYP domain-containing protein</fullName>
    </submittedName>
</protein>
<evidence type="ECO:0000256" key="1">
    <source>
        <dbReference type="SAM" id="MobiDB-lite"/>
    </source>
</evidence>
<dbReference type="CDD" id="cd00077">
    <property type="entry name" value="HDc"/>
    <property type="match status" value="1"/>
</dbReference>
<name>A0A367EPN0_9ACTN</name>
<dbReference type="EMBL" id="QOIN01000048">
    <property type="protein sequence ID" value="RCG19555.1"/>
    <property type="molecule type" value="Genomic_DNA"/>
</dbReference>
<feature type="compositionally biased region" description="Low complexity" evidence="1">
    <location>
        <begin position="270"/>
        <end position="285"/>
    </location>
</feature>
<dbReference type="InterPro" id="IPR037522">
    <property type="entry name" value="HD_GYP_dom"/>
</dbReference>
<organism evidence="5 6">
    <name type="scientific">Streptomyces diacarni</name>
    <dbReference type="NCBI Taxonomy" id="2800381"/>
    <lineage>
        <taxon>Bacteria</taxon>
        <taxon>Bacillati</taxon>
        <taxon>Actinomycetota</taxon>
        <taxon>Actinomycetes</taxon>
        <taxon>Kitasatosporales</taxon>
        <taxon>Streptomycetaceae</taxon>
        <taxon>Streptomyces</taxon>
    </lineage>
</organism>
<evidence type="ECO:0000313" key="5">
    <source>
        <dbReference type="EMBL" id="RCG19555.1"/>
    </source>
</evidence>
<evidence type="ECO:0000256" key="2">
    <source>
        <dbReference type="SAM" id="Phobius"/>
    </source>
</evidence>
<dbReference type="Gene3D" id="1.10.3210.10">
    <property type="entry name" value="Hypothetical protein af1432"/>
    <property type="match status" value="1"/>
</dbReference>
<proteinExistence type="predicted"/>
<dbReference type="SMART" id="SM00471">
    <property type="entry name" value="HDc"/>
    <property type="match status" value="1"/>
</dbReference>
<reference evidence="5 6" key="1">
    <citation type="submission" date="2018-06" db="EMBL/GenBank/DDBJ databases">
        <title>Streptomyces reniochalinae sp. nov. and Streptomyces diacarnus sp. nov. from marine sponges.</title>
        <authorList>
            <person name="Li L."/>
        </authorList>
    </citation>
    <scope>NUCLEOTIDE SEQUENCE [LARGE SCALE GENOMIC DNA]</scope>
    <source>
        <strain evidence="5 6">LHW51701</strain>
    </source>
</reference>
<feature type="transmembrane region" description="Helical" evidence="2">
    <location>
        <begin position="23"/>
        <end position="40"/>
    </location>
</feature>
<dbReference type="Proteomes" id="UP000252914">
    <property type="component" value="Unassembled WGS sequence"/>
</dbReference>
<dbReference type="PROSITE" id="PS51831">
    <property type="entry name" value="HD"/>
    <property type="match status" value="1"/>
</dbReference>
<dbReference type="InterPro" id="IPR003607">
    <property type="entry name" value="HD/PDEase_dom"/>
</dbReference>
<keyword evidence="2" id="KW-0812">Transmembrane</keyword>
<dbReference type="Pfam" id="PF13487">
    <property type="entry name" value="HD_5"/>
    <property type="match status" value="1"/>
</dbReference>
<keyword evidence="2" id="KW-1133">Transmembrane helix</keyword>
<dbReference type="SUPFAM" id="SSF109604">
    <property type="entry name" value="HD-domain/PDEase-like"/>
    <property type="match status" value="1"/>
</dbReference>
<dbReference type="InterPro" id="IPR052020">
    <property type="entry name" value="Cyclic_di-GMP/3'3'-cGAMP_PDE"/>
</dbReference>
<feature type="domain" description="HD-GYP" evidence="4">
    <location>
        <begin position="69"/>
        <end position="264"/>
    </location>
</feature>
<dbReference type="PANTHER" id="PTHR45228:SF4">
    <property type="entry name" value="LIPOPROTEIN"/>
    <property type="match status" value="1"/>
</dbReference>
<dbReference type="AlphaFoldDB" id="A0A367EPN0"/>
<dbReference type="PROSITE" id="PS51832">
    <property type="entry name" value="HD_GYP"/>
    <property type="match status" value="1"/>
</dbReference>
<evidence type="ECO:0000259" key="4">
    <source>
        <dbReference type="PROSITE" id="PS51832"/>
    </source>
</evidence>
<gene>
    <name evidence="5" type="ORF">DTL70_22600</name>
</gene>
<feature type="region of interest" description="Disordered" evidence="1">
    <location>
        <begin position="300"/>
        <end position="320"/>
    </location>
</feature>
<accession>A0A367EPN0</accession>
<comment type="caution">
    <text evidence="5">The sequence shown here is derived from an EMBL/GenBank/DDBJ whole genome shotgun (WGS) entry which is preliminary data.</text>
</comment>
<sequence>MRVGVGTRWRAGAGGGADRRRDGTFALACVLAAPAALLLWRGPYGPFAALLVLGPLHLAWRELRRCRPESAARRAAVQALAQAVHLKDCYTRGHGERVGHAAALIARELGLDEERTETLRCAGVLHDVGKLGVPVRLLRKEGPLTPAERRVVERHPEQGAEIVRGLDFLGEARAAVLHHHERVDGLGYPHGLAGDRIPEAARIVSVADAFDAMTSTRSYRRGRPVAVAVAELERCAGTQFDPRVVAALAHALRRHGWPYTEPATARDDAAASPARDPSAEGAAPAVPACGVAARAVPEATVEETGLRRGPLAPDGRGVAV</sequence>
<dbReference type="PANTHER" id="PTHR45228">
    <property type="entry name" value="CYCLIC DI-GMP PHOSPHODIESTERASE TM_0186-RELATED"/>
    <property type="match status" value="1"/>
</dbReference>
<keyword evidence="2" id="KW-0472">Membrane</keyword>
<evidence type="ECO:0000313" key="6">
    <source>
        <dbReference type="Proteomes" id="UP000252914"/>
    </source>
</evidence>
<feature type="domain" description="HD" evidence="3">
    <location>
        <begin position="91"/>
        <end position="213"/>
    </location>
</feature>
<dbReference type="NCBIfam" id="TIGR00277">
    <property type="entry name" value="HDIG"/>
    <property type="match status" value="1"/>
</dbReference>
<feature type="region of interest" description="Disordered" evidence="1">
    <location>
        <begin position="259"/>
        <end position="285"/>
    </location>
</feature>